<dbReference type="RefSeq" id="WP_138079590.1">
    <property type="nucleotide sequence ID" value="NZ_CP040004.1"/>
</dbReference>
<evidence type="ECO:0000256" key="3">
    <source>
        <dbReference type="ARBA" id="ARBA00023002"/>
    </source>
</evidence>
<keyword evidence="5" id="KW-0676">Redox-active center</keyword>
<keyword evidence="2" id="KW-0732">Signal</keyword>
<dbReference type="SUPFAM" id="SSF52833">
    <property type="entry name" value="Thioredoxin-like"/>
    <property type="match status" value="1"/>
</dbReference>
<keyword evidence="3" id="KW-0560">Oxidoreductase</keyword>
<dbReference type="PANTHER" id="PTHR13887">
    <property type="entry name" value="GLUTATHIONE S-TRANSFERASE KAPPA"/>
    <property type="match status" value="1"/>
</dbReference>
<dbReference type="Pfam" id="PF13462">
    <property type="entry name" value="Thioredoxin_4"/>
    <property type="match status" value="1"/>
</dbReference>
<keyword evidence="6" id="KW-0812">Transmembrane</keyword>
<organism evidence="8 9">
    <name type="scientific">Candidatus Nanosynbacter featherlites</name>
    <dbReference type="NCBI Taxonomy" id="2572088"/>
    <lineage>
        <taxon>Bacteria</taxon>
        <taxon>Candidatus Saccharimonadota</taxon>
        <taxon>Candidatus Saccharimonadia</taxon>
        <taxon>Candidatus Nanosynbacterales</taxon>
        <taxon>Candidatus Nanosynbacteraceae</taxon>
        <taxon>Candidatus Nanosynbacter</taxon>
    </lineage>
</organism>
<feature type="domain" description="Thioredoxin-like fold" evidence="7">
    <location>
        <begin position="48"/>
        <end position="219"/>
    </location>
</feature>
<dbReference type="Gene3D" id="3.40.30.10">
    <property type="entry name" value="Glutaredoxin"/>
    <property type="match status" value="1"/>
</dbReference>
<reference evidence="8 9" key="1">
    <citation type="submission" date="2019-04" db="EMBL/GenBank/DDBJ databases">
        <title>Saccharibacteria TM7 genomes.</title>
        <authorList>
            <person name="Bor B."/>
            <person name="He X."/>
            <person name="Chen T."/>
            <person name="Dewhirst F.E."/>
        </authorList>
    </citation>
    <scope>NUCLEOTIDE SEQUENCE [LARGE SCALE GENOMIC DNA]</scope>
    <source>
        <strain evidence="8 9">BB001</strain>
    </source>
</reference>
<accession>A0A4P9A3W7</accession>
<keyword evidence="4" id="KW-1015">Disulfide bond</keyword>
<evidence type="ECO:0000256" key="6">
    <source>
        <dbReference type="SAM" id="Phobius"/>
    </source>
</evidence>
<comment type="similarity">
    <text evidence="1">Belongs to the thioredoxin family. DsbA subfamily.</text>
</comment>
<name>A0A4P9A3W7_9BACT</name>
<dbReference type="KEGG" id="nft:FBF37_03695"/>
<proteinExistence type="inferred from homology"/>
<protein>
    <recommendedName>
        <fullName evidence="7">Thioredoxin-like fold domain-containing protein</fullName>
    </recommendedName>
</protein>
<evidence type="ECO:0000313" key="8">
    <source>
        <dbReference type="EMBL" id="QCT42534.1"/>
    </source>
</evidence>
<dbReference type="GO" id="GO:0016491">
    <property type="term" value="F:oxidoreductase activity"/>
    <property type="evidence" value="ECO:0007669"/>
    <property type="project" value="UniProtKB-KW"/>
</dbReference>
<evidence type="ECO:0000256" key="1">
    <source>
        <dbReference type="ARBA" id="ARBA00005791"/>
    </source>
</evidence>
<keyword evidence="6" id="KW-0472">Membrane</keyword>
<evidence type="ECO:0000256" key="5">
    <source>
        <dbReference type="ARBA" id="ARBA00023284"/>
    </source>
</evidence>
<dbReference type="EMBL" id="CP040004">
    <property type="protein sequence ID" value="QCT42534.1"/>
    <property type="molecule type" value="Genomic_DNA"/>
</dbReference>
<sequence>MNRQKSASIAIIWIISGILITAIVALFIYGIVNRPPNRHVGDGKPWNEKMSQGSSEAKHVFVDYTDYFCSFCAEVEAATNADFFKNEYLKSGKVRYEHRVVTLLKEVTDNTETGAHAAFCAADQDKYWQYTHDIVPRIKRDYFDKGIGVKNVAVPQKIPPLPLDYFLASAKNIGMDEAKFTDCMTKKPHQKEIDDSTQKALSLGVSGLPYMVINDYVASGFAGGENGLKAILKAGGVN</sequence>
<gene>
    <name evidence="8" type="ORF">FBF37_03695</name>
</gene>
<keyword evidence="9" id="KW-1185">Reference proteome</keyword>
<keyword evidence="6" id="KW-1133">Transmembrane helix</keyword>
<dbReference type="Proteomes" id="UP000310639">
    <property type="component" value="Chromosome"/>
</dbReference>
<evidence type="ECO:0000313" key="9">
    <source>
        <dbReference type="Proteomes" id="UP000310639"/>
    </source>
</evidence>
<dbReference type="OrthoDB" id="9780340at2"/>
<evidence type="ECO:0000256" key="4">
    <source>
        <dbReference type="ARBA" id="ARBA00023157"/>
    </source>
</evidence>
<dbReference type="AlphaFoldDB" id="A0A4P9A3W7"/>
<evidence type="ECO:0000256" key="2">
    <source>
        <dbReference type="ARBA" id="ARBA00022729"/>
    </source>
</evidence>
<dbReference type="PANTHER" id="PTHR13887:SF14">
    <property type="entry name" value="DISULFIDE BOND FORMATION PROTEIN D"/>
    <property type="match status" value="1"/>
</dbReference>
<dbReference type="InterPro" id="IPR036249">
    <property type="entry name" value="Thioredoxin-like_sf"/>
</dbReference>
<evidence type="ECO:0000259" key="7">
    <source>
        <dbReference type="Pfam" id="PF13462"/>
    </source>
</evidence>
<dbReference type="InterPro" id="IPR012336">
    <property type="entry name" value="Thioredoxin-like_fold"/>
</dbReference>
<feature type="transmembrane region" description="Helical" evidence="6">
    <location>
        <begin position="7"/>
        <end position="32"/>
    </location>
</feature>